<accession>A0A0C9XUT0</accession>
<proteinExistence type="predicted"/>
<evidence type="ECO:0000313" key="1">
    <source>
        <dbReference type="EMBL" id="KIK16160.1"/>
    </source>
</evidence>
<evidence type="ECO:0000313" key="2">
    <source>
        <dbReference type="Proteomes" id="UP000054018"/>
    </source>
</evidence>
<protein>
    <submittedName>
        <fullName evidence="1">Uncharacterized protein</fullName>
    </submittedName>
</protein>
<sequence>MFASMLEVARIYSRLAARAGGSLLFPLLRSPLTYPACIISLRIRVITHADPRSLVC</sequence>
<dbReference type="EMBL" id="KN833865">
    <property type="protein sequence ID" value="KIK16160.1"/>
    <property type="molecule type" value="Genomic_DNA"/>
</dbReference>
<dbReference type="Proteomes" id="UP000054018">
    <property type="component" value="Unassembled WGS sequence"/>
</dbReference>
<reference evidence="1 2" key="1">
    <citation type="submission" date="2014-04" db="EMBL/GenBank/DDBJ databases">
        <authorList>
            <consortium name="DOE Joint Genome Institute"/>
            <person name="Kuo A."/>
            <person name="Kohler A."/>
            <person name="Costa M.D."/>
            <person name="Nagy L.G."/>
            <person name="Floudas D."/>
            <person name="Copeland A."/>
            <person name="Barry K.W."/>
            <person name="Cichocki N."/>
            <person name="Veneault-Fourrey C."/>
            <person name="LaButti K."/>
            <person name="Lindquist E.A."/>
            <person name="Lipzen A."/>
            <person name="Lundell T."/>
            <person name="Morin E."/>
            <person name="Murat C."/>
            <person name="Sun H."/>
            <person name="Tunlid A."/>
            <person name="Henrissat B."/>
            <person name="Grigoriev I.V."/>
            <person name="Hibbett D.S."/>
            <person name="Martin F."/>
            <person name="Nordberg H.P."/>
            <person name="Cantor M.N."/>
            <person name="Hua S.X."/>
        </authorList>
    </citation>
    <scope>NUCLEOTIDE SEQUENCE [LARGE SCALE GENOMIC DNA]</scope>
    <source>
        <strain evidence="1 2">441</strain>
    </source>
</reference>
<keyword evidence="2" id="KW-1185">Reference proteome</keyword>
<dbReference type="AlphaFoldDB" id="A0A0C9XUT0"/>
<reference evidence="2" key="2">
    <citation type="submission" date="2015-01" db="EMBL/GenBank/DDBJ databases">
        <title>Evolutionary Origins and Diversification of the Mycorrhizal Mutualists.</title>
        <authorList>
            <consortium name="DOE Joint Genome Institute"/>
            <consortium name="Mycorrhizal Genomics Consortium"/>
            <person name="Kohler A."/>
            <person name="Kuo A."/>
            <person name="Nagy L.G."/>
            <person name="Floudas D."/>
            <person name="Copeland A."/>
            <person name="Barry K.W."/>
            <person name="Cichocki N."/>
            <person name="Veneault-Fourrey C."/>
            <person name="LaButti K."/>
            <person name="Lindquist E.A."/>
            <person name="Lipzen A."/>
            <person name="Lundell T."/>
            <person name="Morin E."/>
            <person name="Murat C."/>
            <person name="Riley R."/>
            <person name="Ohm R."/>
            <person name="Sun H."/>
            <person name="Tunlid A."/>
            <person name="Henrissat B."/>
            <person name="Grigoriev I.V."/>
            <person name="Hibbett D.S."/>
            <person name="Martin F."/>
        </authorList>
    </citation>
    <scope>NUCLEOTIDE SEQUENCE [LARGE SCALE GENOMIC DNA]</scope>
    <source>
        <strain evidence="2">441</strain>
    </source>
</reference>
<dbReference type="HOGENOM" id="CLU_3015052_0_0_1"/>
<name>A0A0C9XUT0_9AGAM</name>
<organism evidence="1 2">
    <name type="scientific">Pisolithus microcarpus 441</name>
    <dbReference type="NCBI Taxonomy" id="765257"/>
    <lineage>
        <taxon>Eukaryota</taxon>
        <taxon>Fungi</taxon>
        <taxon>Dikarya</taxon>
        <taxon>Basidiomycota</taxon>
        <taxon>Agaricomycotina</taxon>
        <taxon>Agaricomycetes</taxon>
        <taxon>Agaricomycetidae</taxon>
        <taxon>Boletales</taxon>
        <taxon>Sclerodermatineae</taxon>
        <taxon>Pisolithaceae</taxon>
        <taxon>Pisolithus</taxon>
    </lineage>
</organism>
<gene>
    <name evidence="1" type="ORF">PISMIDRAFT_686547</name>
</gene>